<name>M3K6H2_CANMX</name>
<dbReference type="SUPFAM" id="SSF82919">
    <property type="entry name" value="Zn-finger domain of Sec23/24"/>
    <property type="match status" value="1"/>
</dbReference>
<dbReference type="SUPFAM" id="SSF53300">
    <property type="entry name" value="vWA-like"/>
    <property type="match status" value="1"/>
</dbReference>
<organism evidence="7 8">
    <name type="scientific">Candida maltosa (strain Xu316)</name>
    <name type="common">Yeast</name>
    <dbReference type="NCBI Taxonomy" id="1245528"/>
    <lineage>
        <taxon>Eukaryota</taxon>
        <taxon>Fungi</taxon>
        <taxon>Dikarya</taxon>
        <taxon>Ascomycota</taxon>
        <taxon>Saccharomycotina</taxon>
        <taxon>Pichiomycetes</taxon>
        <taxon>Debaryomycetaceae</taxon>
        <taxon>Candida/Lodderomyces clade</taxon>
        <taxon>Candida</taxon>
    </lineage>
</organism>
<dbReference type="Gene3D" id="3.40.50.410">
    <property type="entry name" value="von Willebrand factor, type A domain"/>
    <property type="match status" value="1"/>
</dbReference>
<dbReference type="GO" id="GO:0000139">
    <property type="term" value="C:Golgi membrane"/>
    <property type="evidence" value="ECO:0007669"/>
    <property type="project" value="UniProtKB-SubCell"/>
</dbReference>
<dbReference type="OMA" id="HYIYSIM"/>
<dbReference type="SUPFAM" id="SSF81995">
    <property type="entry name" value="beta-sandwich domain of Sec23/24"/>
    <property type="match status" value="1"/>
</dbReference>
<dbReference type="InterPro" id="IPR036180">
    <property type="entry name" value="Gelsolin-like_dom_sf"/>
</dbReference>
<evidence type="ECO:0000313" key="7">
    <source>
        <dbReference type="EMBL" id="EMG50424.1"/>
    </source>
</evidence>
<dbReference type="PANTHER" id="PTHR11141:SF0">
    <property type="entry name" value="PROTEIN TRANSPORT PROTEIN SEC23"/>
    <property type="match status" value="1"/>
</dbReference>
<dbReference type="InterPro" id="IPR036174">
    <property type="entry name" value="Znf_Sec23_Sec24_sf"/>
</dbReference>
<dbReference type="GO" id="GO:0005096">
    <property type="term" value="F:GTPase activator activity"/>
    <property type="evidence" value="ECO:0007669"/>
    <property type="project" value="TreeGrafter"/>
</dbReference>
<keyword evidence="4" id="KW-0653">Protein transport</keyword>
<keyword evidence="4" id="KW-0472">Membrane</keyword>
<dbReference type="InterPro" id="IPR037364">
    <property type="entry name" value="Sec23"/>
</dbReference>
<proteinExistence type="inferred from homology"/>
<evidence type="ECO:0000256" key="1">
    <source>
        <dbReference type="ARBA" id="ARBA00009210"/>
    </source>
</evidence>
<dbReference type="InterPro" id="IPR029006">
    <property type="entry name" value="ADF-H/Gelsolin-like_dom_sf"/>
</dbReference>
<dbReference type="Proteomes" id="UP000011777">
    <property type="component" value="Unassembled WGS sequence"/>
</dbReference>
<sequence>MIQIINSIASEYMMGVGECDLDEESQMATPLGCLYTPFTDNNVVPKSDGSPTSCQSCQAYLNPYIKINRKNIPETETTVDDWPIEMRETSTVIDYELPDDITKSGGENSPLTYYFVIDKYQHSGDTSFAKLLTSISDIIKELPSGCLIGIMTFADKVQLHKIKHNDIIEISPNDIPETKGKLFQKPSIDKVVKGLHLDKQSVEYKDSSILENDYLIELNESTITSILDYITNIRPVFTDDYKPPRCSGLAHYIYSIMFSQASFRHFIGKVLFFTSGPGTLQPGKIVDSGSSMRTHKEVYDLEAPYFAESAKFYTCLSYISNGQSIEKSLQITNSSSAKTTQHDIDQSCPTWSVYLFAISLDQVGAYEMKPLIASSMGSLFLLESYDSYLLKQMLEKTVIKKSYYKPTLEILTSHGLKSSKMIFSGGYALPSTYHKASKFHHLYDLKIDDELGEFDSPLVKKNFTNRWKFNELDDDDTLSVFFKMDSVKSSEALNQSKPEVYIQFKLHYWDSDKRKWIARVSTVKKQTTSAYLTFTKNKIKSQSLILKEHKFILGFDQRVWIVLLTRLLINKIDTNLGYASFDKLVDIIDGTIIKLLHYFGGISVKFDGSGLSSNPYFRLQTMYEMNENFKELPSLIYNLRKNFNLVKIFNSSPDETAFYHLWFLRMNMPISLKVIEPVLMKITDTGVITRLPLDISCFDIPVKQTSFLVLDTGFVIVLYHQCEENDQRLKLHPSNNDDLIETKDPQLPWDIIDKLTLNRQVIPRIVITQSKHSQSRFLLSRLNPIEKDLPVEITDNKKSGFWSSLFSQQKPRLITDDLSLKQYYDKLIEQV</sequence>
<dbReference type="eggNOG" id="KOG1986">
    <property type="taxonomic scope" value="Eukaryota"/>
</dbReference>
<protein>
    <recommendedName>
        <fullName evidence="4">Protein transport protein SEC23</fullName>
    </recommendedName>
</protein>
<keyword evidence="4" id="KW-0333">Golgi apparatus</keyword>
<dbReference type="InterPro" id="IPR036175">
    <property type="entry name" value="Sec23/24_helical_dom_sf"/>
</dbReference>
<evidence type="ECO:0000313" key="8">
    <source>
        <dbReference type="Proteomes" id="UP000011777"/>
    </source>
</evidence>
<accession>M3K6H2</accession>
<keyword evidence="4" id="KW-0813">Transport</keyword>
<dbReference type="Pfam" id="PF04811">
    <property type="entry name" value="Sec23_trunk"/>
    <property type="match status" value="1"/>
</dbReference>
<keyword evidence="4" id="KW-0479">Metal-binding</keyword>
<gene>
    <name evidence="7" type="ORF">G210_4534</name>
</gene>
<dbReference type="AlphaFoldDB" id="M3K6H2"/>
<dbReference type="SUPFAM" id="SSF82754">
    <property type="entry name" value="C-terminal, gelsolin-like domain of Sec23/24"/>
    <property type="match status" value="1"/>
</dbReference>
<feature type="domain" description="Sec23/Sec24 helical" evidence="6">
    <location>
        <begin position="556"/>
        <end position="672"/>
    </location>
</feature>
<evidence type="ECO:0000256" key="3">
    <source>
        <dbReference type="ARBA" id="ARBA00025471"/>
    </source>
</evidence>
<dbReference type="PANTHER" id="PTHR11141">
    <property type="entry name" value="PROTEIN TRANSPORT PROTEIN SEC23"/>
    <property type="match status" value="1"/>
</dbReference>
<dbReference type="OrthoDB" id="4093209at2759"/>
<comment type="similarity">
    <text evidence="1 4">Belongs to the SEC23/SEC24 family. SEC23 subfamily.</text>
</comment>
<evidence type="ECO:0000259" key="6">
    <source>
        <dbReference type="Pfam" id="PF04815"/>
    </source>
</evidence>
<dbReference type="EMBL" id="AOGT01000277">
    <property type="protein sequence ID" value="EMG50424.1"/>
    <property type="molecule type" value="Genomic_DNA"/>
</dbReference>
<keyword evidence="4" id="KW-0862">Zinc</keyword>
<dbReference type="Gene3D" id="1.20.120.730">
    <property type="entry name" value="Sec23/Sec24 helical domain"/>
    <property type="match status" value="1"/>
</dbReference>
<dbReference type="GO" id="GO:0030127">
    <property type="term" value="C:COPII vesicle coat"/>
    <property type="evidence" value="ECO:0007669"/>
    <property type="project" value="InterPro"/>
</dbReference>
<keyword evidence="2 4" id="KW-0963">Cytoplasm</keyword>
<dbReference type="GO" id="GO:0090110">
    <property type="term" value="P:COPII-coated vesicle cargo loading"/>
    <property type="evidence" value="ECO:0007669"/>
    <property type="project" value="TreeGrafter"/>
</dbReference>
<evidence type="ECO:0000259" key="5">
    <source>
        <dbReference type="Pfam" id="PF04811"/>
    </source>
</evidence>
<dbReference type="SUPFAM" id="SSF81811">
    <property type="entry name" value="Helical domain of Sec23/24"/>
    <property type="match status" value="1"/>
</dbReference>
<feature type="domain" description="Sec23/Sec24 trunk" evidence="5">
    <location>
        <begin position="109"/>
        <end position="317"/>
    </location>
</feature>
<dbReference type="GO" id="GO:0006886">
    <property type="term" value="P:intracellular protein transport"/>
    <property type="evidence" value="ECO:0007669"/>
    <property type="project" value="InterPro"/>
</dbReference>
<dbReference type="GO" id="GO:0005789">
    <property type="term" value="C:endoplasmic reticulum membrane"/>
    <property type="evidence" value="ECO:0007669"/>
    <property type="project" value="UniProtKB-SubCell"/>
</dbReference>
<evidence type="ECO:0000256" key="2">
    <source>
        <dbReference type="ARBA" id="ARBA00022490"/>
    </source>
</evidence>
<dbReference type="InterPro" id="IPR006900">
    <property type="entry name" value="Sec23/24_helical_dom"/>
</dbReference>
<keyword evidence="8" id="KW-1185">Reference proteome</keyword>
<comment type="function">
    <text evidence="3 4">Component of the coat protein complex II (COPII) which promotes the formation of transport vesicles from the endoplasmic reticulum (ER). The coat has two main functions, the physical deformation of the endoplasmic reticulum membrane into vesicles and the selection of cargo molecules.</text>
</comment>
<dbReference type="GO" id="GO:0070971">
    <property type="term" value="C:endoplasmic reticulum exit site"/>
    <property type="evidence" value="ECO:0007669"/>
    <property type="project" value="TreeGrafter"/>
</dbReference>
<dbReference type="InterPro" id="IPR006896">
    <property type="entry name" value="Sec23/24_trunk_dom"/>
</dbReference>
<comment type="subcellular location">
    <subcellularLocation>
        <location evidence="4">Cytoplasm</location>
    </subcellularLocation>
    <subcellularLocation>
        <location evidence="4">Cytoplasmic vesicle</location>
        <location evidence="4">COPII-coated vesicle membrane</location>
        <topology evidence="4">Peripheral membrane protein</topology>
        <orientation evidence="4">Cytoplasmic side</orientation>
    </subcellularLocation>
    <subcellularLocation>
        <location evidence="4">Endoplasmic reticulum membrane</location>
        <topology evidence="4">Peripheral membrane protein</topology>
        <orientation evidence="4">Cytoplasmic side</orientation>
    </subcellularLocation>
    <subcellularLocation>
        <location evidence="4">Golgi apparatus membrane</location>
        <topology evidence="4">Peripheral membrane protein</topology>
        <orientation evidence="4">Cytoplasmic side</orientation>
    </subcellularLocation>
</comment>
<reference evidence="7 8" key="1">
    <citation type="submission" date="2013-02" db="EMBL/GenBank/DDBJ databases">
        <title>Genome sequence of Candida maltosa Xu316, a potential industrial strain for xylitol and ethanol production.</title>
        <authorList>
            <person name="Yu J."/>
            <person name="Wang Q."/>
            <person name="Geng X."/>
            <person name="Bao W."/>
            <person name="He P."/>
            <person name="Cai J."/>
        </authorList>
    </citation>
    <scope>NUCLEOTIDE SEQUENCE [LARGE SCALE GENOMIC DNA]</scope>
    <source>
        <strain evidence="8">Xu316</strain>
    </source>
</reference>
<dbReference type="Gene3D" id="3.40.20.10">
    <property type="entry name" value="Severin"/>
    <property type="match status" value="1"/>
</dbReference>
<dbReference type="InterPro" id="IPR036465">
    <property type="entry name" value="vWFA_dom_sf"/>
</dbReference>
<keyword evidence="4" id="KW-0931">ER-Golgi transport</keyword>
<dbReference type="HOGENOM" id="CLU_333436_0_0_1"/>
<evidence type="ECO:0000256" key="4">
    <source>
        <dbReference type="RuleBase" id="RU365030"/>
    </source>
</evidence>
<dbReference type="Gene3D" id="2.60.40.1670">
    <property type="entry name" value="beta-sandwich domain of Sec23/24"/>
    <property type="match status" value="1"/>
</dbReference>
<dbReference type="Pfam" id="PF04815">
    <property type="entry name" value="Sec23_helical"/>
    <property type="match status" value="1"/>
</dbReference>
<keyword evidence="4" id="KW-0968">Cytoplasmic vesicle</keyword>
<comment type="caution">
    <text evidence="7">The sequence shown here is derived from an EMBL/GenBank/DDBJ whole genome shotgun (WGS) entry which is preliminary data.</text>
</comment>
<dbReference type="GO" id="GO:0008270">
    <property type="term" value="F:zinc ion binding"/>
    <property type="evidence" value="ECO:0007669"/>
    <property type="project" value="InterPro"/>
</dbReference>
<dbReference type="STRING" id="1245528.M3K6H2"/>
<keyword evidence="4" id="KW-0256">Endoplasmic reticulum</keyword>